<keyword evidence="1" id="KW-0812">Transmembrane</keyword>
<proteinExistence type="predicted"/>
<reference evidence="2" key="1">
    <citation type="submission" date="2022-12" db="EMBL/GenBank/DDBJ databases">
        <title>NDM-1 containing novel ST 2018 Pseudenterobacter timonensis.</title>
        <authorList>
            <person name="Halder G."/>
            <person name="Mandal S."/>
            <person name="Dutta S."/>
        </authorList>
    </citation>
    <scope>NUCLEOTIDE SEQUENCE</scope>
    <source>
        <strain evidence="2">CNCI147</strain>
    </source>
</reference>
<organism evidence="2 3">
    <name type="scientific">Pseudenterobacter timonensis</name>
    <dbReference type="NCBI Taxonomy" id="1755099"/>
    <lineage>
        <taxon>Bacteria</taxon>
        <taxon>Pseudomonadati</taxon>
        <taxon>Pseudomonadota</taxon>
        <taxon>Gammaproteobacteria</taxon>
        <taxon>Enterobacterales</taxon>
        <taxon>Enterobacteriaceae</taxon>
        <taxon>Pseudenterobacter</taxon>
    </lineage>
</organism>
<evidence type="ECO:0000313" key="2">
    <source>
        <dbReference type="EMBL" id="MDR9891809.1"/>
    </source>
</evidence>
<comment type="caution">
    <text evidence="2">The sequence shown here is derived from an EMBL/GenBank/DDBJ whole genome shotgun (WGS) entry which is preliminary data.</text>
</comment>
<gene>
    <name evidence="2" type="ORF">O7047_16425</name>
</gene>
<feature type="transmembrane region" description="Helical" evidence="1">
    <location>
        <begin position="7"/>
        <end position="27"/>
    </location>
</feature>
<keyword evidence="1" id="KW-0472">Membrane</keyword>
<name>A0AAE4DQS2_9ENTR</name>
<dbReference type="AlphaFoldDB" id="A0AAE4DQS2"/>
<dbReference type="EMBL" id="JAQGEC010000015">
    <property type="protein sequence ID" value="MDR9891809.1"/>
    <property type="molecule type" value="Genomic_DNA"/>
</dbReference>
<sequence>MSKSEALKYAMIIGFGVAAGIHLYVAWASMLEIAWGAVKGVFNHV</sequence>
<keyword evidence="1" id="KW-1133">Transmembrane helix</keyword>
<protein>
    <submittedName>
        <fullName evidence="2">Uncharacterized protein</fullName>
    </submittedName>
</protein>
<evidence type="ECO:0000313" key="3">
    <source>
        <dbReference type="Proteomes" id="UP001248822"/>
    </source>
</evidence>
<dbReference type="RefSeq" id="WP_045617028.1">
    <property type="nucleotide sequence ID" value="NZ_JAQGEC010000015.1"/>
</dbReference>
<dbReference type="Proteomes" id="UP001248822">
    <property type="component" value="Unassembled WGS sequence"/>
</dbReference>
<accession>A0AAE4DQS2</accession>
<evidence type="ECO:0000256" key="1">
    <source>
        <dbReference type="SAM" id="Phobius"/>
    </source>
</evidence>